<keyword evidence="9" id="KW-0560">Oxidoreductase</keyword>
<keyword evidence="5" id="KW-0288">FMN</keyword>
<dbReference type="CDD" id="cd02801">
    <property type="entry name" value="DUS_like_FMN"/>
    <property type="match status" value="1"/>
</dbReference>
<dbReference type="GO" id="GO:0009507">
    <property type="term" value="C:chloroplast"/>
    <property type="evidence" value="ECO:0007669"/>
    <property type="project" value="UniProtKB-SubCell"/>
</dbReference>
<comment type="cofactor">
    <cofactor evidence="1">
        <name>FMN</name>
        <dbReference type="ChEBI" id="CHEBI:58210"/>
    </cofactor>
</comment>
<name>A0AAV9ITD5_CYACA</name>
<comment type="subcellular location">
    <subcellularLocation>
        <location evidence="2">Plastid</location>
        <location evidence="2">Chloroplast</location>
    </subcellularLocation>
</comment>
<reference evidence="12 13" key="1">
    <citation type="submission" date="2022-07" db="EMBL/GenBank/DDBJ databases">
        <title>Genome-wide signatures of adaptation to extreme environments.</title>
        <authorList>
            <person name="Cho C.H."/>
            <person name="Yoon H.S."/>
        </authorList>
    </citation>
    <scope>NUCLEOTIDE SEQUENCE [LARGE SCALE GENOMIC DNA]</scope>
    <source>
        <strain evidence="12 13">DBV 063 E5</strain>
    </source>
</reference>
<dbReference type="NCBIfam" id="NF008774">
    <property type="entry name" value="PRK11815.1"/>
    <property type="match status" value="1"/>
</dbReference>
<dbReference type="InterPro" id="IPR013785">
    <property type="entry name" value="Aldolase_TIM"/>
</dbReference>
<sequence length="489" mass="54119">MRALRAPRAGTGFVAAHIHWSTEGKWSRSLTRWASGRSGCVRFFQGRARRQRRPASRPFHVAAQHCDLRSTHSETSDDSMPSRSMDAFAVAPMMDVTDHHFRTMARILSGRALLYTEMVVDATLKYNPHGAERWLAFDATQSPLVLQLGGSDPDTMAAAAAIAAQYPYSAININCGCPSDKVAGSGCFGAALMRDASRVAALCNAIRGHSPPQVPVTVKCRLGVNDSDSYEFVHQFVDTVSRQSEVRHFIIHARKAVLGGLSPAQNRIVPPLMYERVLALRDDFPHLQFSLNGGLQELNDVLHYLDAERLHGVMLGRAVMYRPWDLLAGVDEVVYGDRSRVQLIRRQALEQYGAYMDRLLQPSSVTIRGDAVATAPNTTVPPSLHLLTRPLHGLFWGVPRVKTWHRYLDAAVQQCKSSASSPSAPTGDFEWRRELVRIAEQVFEPVHLDTTWCQQQAQRREVEAQRQSLKAQPPVAGASVSPAAAAFQA</sequence>
<feature type="domain" description="DUS-like FMN-binding" evidence="11">
    <location>
        <begin position="90"/>
        <end position="333"/>
    </location>
</feature>
<evidence type="ECO:0000256" key="1">
    <source>
        <dbReference type="ARBA" id="ARBA00001917"/>
    </source>
</evidence>
<dbReference type="GO" id="GO:0050660">
    <property type="term" value="F:flavin adenine dinucleotide binding"/>
    <property type="evidence" value="ECO:0007669"/>
    <property type="project" value="InterPro"/>
</dbReference>
<proteinExistence type="predicted"/>
<evidence type="ECO:0000256" key="10">
    <source>
        <dbReference type="SAM" id="MobiDB-lite"/>
    </source>
</evidence>
<keyword evidence="4" id="KW-0285">Flavoprotein</keyword>
<comment type="caution">
    <text evidence="12">The sequence shown here is derived from an EMBL/GenBank/DDBJ whole genome shotgun (WGS) entry which is preliminary data.</text>
</comment>
<evidence type="ECO:0000256" key="5">
    <source>
        <dbReference type="ARBA" id="ARBA00022643"/>
    </source>
</evidence>
<dbReference type="GO" id="GO:0000049">
    <property type="term" value="F:tRNA binding"/>
    <property type="evidence" value="ECO:0007669"/>
    <property type="project" value="UniProtKB-KW"/>
</dbReference>
<dbReference type="InterPro" id="IPR035587">
    <property type="entry name" value="DUS-like_FMN-bd"/>
</dbReference>
<organism evidence="12 13">
    <name type="scientific">Cyanidium caldarium</name>
    <name type="common">Red alga</name>
    <dbReference type="NCBI Taxonomy" id="2771"/>
    <lineage>
        <taxon>Eukaryota</taxon>
        <taxon>Rhodophyta</taxon>
        <taxon>Bangiophyceae</taxon>
        <taxon>Cyanidiales</taxon>
        <taxon>Cyanidiaceae</taxon>
        <taxon>Cyanidium</taxon>
    </lineage>
</organism>
<accession>A0AAV9ITD5</accession>
<dbReference type="PANTHER" id="PTHR42907:SF1">
    <property type="entry name" value="FMN-LINKED OXIDOREDUCTASES SUPERFAMILY PROTEIN"/>
    <property type="match status" value="1"/>
</dbReference>
<keyword evidence="8" id="KW-0694">RNA-binding</keyword>
<dbReference type="PANTHER" id="PTHR42907">
    <property type="entry name" value="FMN-LINKED OXIDOREDUCTASES SUPERFAMILY PROTEIN"/>
    <property type="match status" value="1"/>
</dbReference>
<dbReference type="AlphaFoldDB" id="A0AAV9ITD5"/>
<evidence type="ECO:0000256" key="7">
    <source>
        <dbReference type="ARBA" id="ARBA00022857"/>
    </source>
</evidence>
<feature type="compositionally biased region" description="Low complexity" evidence="10">
    <location>
        <begin position="465"/>
        <end position="489"/>
    </location>
</feature>
<evidence type="ECO:0000256" key="4">
    <source>
        <dbReference type="ARBA" id="ARBA00022630"/>
    </source>
</evidence>
<evidence type="ECO:0000259" key="11">
    <source>
        <dbReference type="Pfam" id="PF01207"/>
    </source>
</evidence>
<dbReference type="InterPro" id="IPR004653">
    <property type="entry name" value="DusA"/>
</dbReference>
<evidence type="ECO:0000256" key="8">
    <source>
        <dbReference type="ARBA" id="ARBA00022884"/>
    </source>
</evidence>
<evidence type="ECO:0000256" key="6">
    <source>
        <dbReference type="ARBA" id="ARBA00022694"/>
    </source>
</evidence>
<evidence type="ECO:0000313" key="13">
    <source>
        <dbReference type="Proteomes" id="UP001301350"/>
    </source>
</evidence>
<protein>
    <recommendedName>
        <fullName evidence="11">DUS-like FMN-binding domain-containing protein</fullName>
    </recommendedName>
</protein>
<dbReference type="PROSITE" id="PS01136">
    <property type="entry name" value="UPF0034"/>
    <property type="match status" value="1"/>
</dbReference>
<keyword evidence="6" id="KW-0819">tRNA processing</keyword>
<keyword evidence="7" id="KW-0521">NADP</keyword>
<dbReference type="SUPFAM" id="SSF51395">
    <property type="entry name" value="FMN-linked oxidoreductases"/>
    <property type="match status" value="1"/>
</dbReference>
<dbReference type="GO" id="GO:0017150">
    <property type="term" value="F:tRNA dihydrouridine synthase activity"/>
    <property type="evidence" value="ECO:0007669"/>
    <property type="project" value="InterPro"/>
</dbReference>
<gene>
    <name evidence="12" type="ORF">CDCA_CDCA04G1356</name>
</gene>
<evidence type="ECO:0000313" key="12">
    <source>
        <dbReference type="EMBL" id="KAK4535331.1"/>
    </source>
</evidence>
<evidence type="ECO:0000256" key="3">
    <source>
        <dbReference type="ARBA" id="ARBA00022555"/>
    </source>
</evidence>
<dbReference type="InterPro" id="IPR018517">
    <property type="entry name" value="tRNA_hU_synthase_CS"/>
</dbReference>
<dbReference type="Pfam" id="PF01207">
    <property type="entry name" value="Dus"/>
    <property type="match status" value="1"/>
</dbReference>
<evidence type="ECO:0000256" key="2">
    <source>
        <dbReference type="ARBA" id="ARBA00004229"/>
    </source>
</evidence>
<keyword evidence="3" id="KW-0820">tRNA-binding</keyword>
<dbReference type="Gene3D" id="3.20.20.70">
    <property type="entry name" value="Aldolase class I"/>
    <property type="match status" value="1"/>
</dbReference>
<dbReference type="EMBL" id="JANCYW010000004">
    <property type="protein sequence ID" value="KAK4535331.1"/>
    <property type="molecule type" value="Genomic_DNA"/>
</dbReference>
<dbReference type="Proteomes" id="UP001301350">
    <property type="component" value="Unassembled WGS sequence"/>
</dbReference>
<feature type="region of interest" description="Disordered" evidence="10">
    <location>
        <begin position="464"/>
        <end position="489"/>
    </location>
</feature>
<keyword evidence="13" id="KW-1185">Reference proteome</keyword>
<evidence type="ECO:0000256" key="9">
    <source>
        <dbReference type="ARBA" id="ARBA00023002"/>
    </source>
</evidence>